<evidence type="ECO:0000256" key="1">
    <source>
        <dbReference type="SAM" id="MobiDB-lite"/>
    </source>
</evidence>
<feature type="compositionally biased region" description="Basic residues" evidence="1">
    <location>
        <begin position="254"/>
        <end position="265"/>
    </location>
</feature>
<accession>A0A7W9QCC2</accession>
<protein>
    <submittedName>
        <fullName evidence="2">Uncharacterized protein</fullName>
    </submittedName>
</protein>
<dbReference type="EMBL" id="JACHJL010000012">
    <property type="protein sequence ID" value="MBB5937646.1"/>
    <property type="molecule type" value="Genomic_DNA"/>
</dbReference>
<evidence type="ECO:0000313" key="3">
    <source>
        <dbReference type="Proteomes" id="UP000588098"/>
    </source>
</evidence>
<proteinExistence type="predicted"/>
<evidence type="ECO:0000313" key="2">
    <source>
        <dbReference type="EMBL" id="MBB5937646.1"/>
    </source>
</evidence>
<keyword evidence="3" id="KW-1185">Reference proteome</keyword>
<comment type="caution">
    <text evidence="2">The sequence shown here is derived from an EMBL/GenBank/DDBJ whole genome shotgun (WGS) entry which is preliminary data.</text>
</comment>
<dbReference type="AlphaFoldDB" id="A0A7W9QCC2"/>
<feature type="region of interest" description="Disordered" evidence="1">
    <location>
        <begin position="249"/>
        <end position="289"/>
    </location>
</feature>
<feature type="compositionally biased region" description="Polar residues" evidence="1">
    <location>
        <begin position="269"/>
        <end position="289"/>
    </location>
</feature>
<reference evidence="2 3" key="1">
    <citation type="submission" date="2020-08" db="EMBL/GenBank/DDBJ databases">
        <title>Genomic Encyclopedia of Type Strains, Phase III (KMG-III): the genomes of soil and plant-associated and newly described type strains.</title>
        <authorList>
            <person name="Whitman W."/>
        </authorList>
    </citation>
    <scope>NUCLEOTIDE SEQUENCE [LARGE SCALE GENOMIC DNA]</scope>
    <source>
        <strain evidence="2 3">CECT 8305</strain>
    </source>
</reference>
<feature type="region of interest" description="Disordered" evidence="1">
    <location>
        <begin position="144"/>
        <end position="164"/>
    </location>
</feature>
<name>A0A7W9QCC2_9ACTN</name>
<dbReference type="Proteomes" id="UP000588098">
    <property type="component" value="Unassembled WGS sequence"/>
</dbReference>
<gene>
    <name evidence="2" type="ORF">FHS42_004727</name>
</gene>
<sequence>MSVAPVGTAASNCSIRAADIVDQILAAVVLPRVEPGVSSSVRAGAGGHPIRSAPCDAATDAGWVARAAGRGDVRGERSVRPRRKAAHSYVSWRGRVGSPDCSGCLPQFLSFRIGQSAHSGRVSQRNCNGGMDFTAHPTVMTSDPANPRGHSTSEHSLRHGVLGRGRGGLMTEYLGRARPRLSFLTRTSAEQATTQCGARAWCRPHRRQCLDWEQDVPRQPHTEGSGGHTLHPPKRGTLFQKYIAQGQLVERAPPLKKRRRPHSGRCPHGTSNPSHRARATESTCNKRPK</sequence>
<organism evidence="2 3">
    <name type="scientific">Streptomyces zagrosensis</name>
    <dbReference type="NCBI Taxonomy" id="1042984"/>
    <lineage>
        <taxon>Bacteria</taxon>
        <taxon>Bacillati</taxon>
        <taxon>Actinomycetota</taxon>
        <taxon>Actinomycetes</taxon>
        <taxon>Kitasatosporales</taxon>
        <taxon>Streptomycetaceae</taxon>
        <taxon>Streptomyces</taxon>
    </lineage>
</organism>